<protein>
    <submittedName>
        <fullName evidence="2">TniQ family protein</fullName>
    </submittedName>
</protein>
<dbReference type="InterPro" id="IPR009492">
    <property type="entry name" value="TniQ"/>
</dbReference>
<sequence length="311" mass="34418">MRELRPTPIPSRVILSSLEPIGVGTSDCESLSGYINRLAAVHGVTARELADYVRSLPRMEGERYSSDGSLQPYWGTAPGLTGMRLARLTGVPSVAVLAMPWGDHTVALRRYVRKSPVWCSACWQEDIEAGRPTYHRLVWNFCFHERCHKHDTVLEGECPRCASTEQRGPDGWAPPVGCRQCGAPLMRAMNAAAACQDGQASSAAGDAHLAQLFADLVRDMPALGNEPRWPDLEWAYEKAKMRTGLEFQMDVIRHLQTNAVYLSRSRWPERKRQAISLGAVVKFAAAAGVPILEVLKAGNCRSRFTGEPELY</sequence>
<organism evidence="2 3">
    <name type="scientific">Roseateles flavus</name>
    <dbReference type="NCBI Taxonomy" id="3149041"/>
    <lineage>
        <taxon>Bacteria</taxon>
        <taxon>Pseudomonadati</taxon>
        <taxon>Pseudomonadota</taxon>
        <taxon>Betaproteobacteria</taxon>
        <taxon>Burkholderiales</taxon>
        <taxon>Sphaerotilaceae</taxon>
        <taxon>Roseateles</taxon>
    </lineage>
</organism>
<proteinExistence type="predicted"/>
<reference evidence="2 3" key="1">
    <citation type="submission" date="2024-05" db="EMBL/GenBank/DDBJ databases">
        <title>Roseateles sp. 2.12 16S ribosomal RNA gene Genome sequencing and assembly.</title>
        <authorList>
            <person name="Woo H."/>
        </authorList>
    </citation>
    <scope>NUCLEOTIDE SEQUENCE [LARGE SCALE GENOMIC DNA]</scope>
    <source>
        <strain evidence="2 3">2.12</strain>
    </source>
</reference>
<comment type="caution">
    <text evidence="2">The sequence shown here is derived from an EMBL/GenBank/DDBJ whole genome shotgun (WGS) entry which is preliminary data.</text>
</comment>
<dbReference type="EMBL" id="JBDPZC010000002">
    <property type="protein sequence ID" value="MEO3712409.1"/>
    <property type="molecule type" value="Genomic_DNA"/>
</dbReference>
<dbReference type="Pfam" id="PF06527">
    <property type="entry name" value="TniQ"/>
    <property type="match status" value="1"/>
</dbReference>
<evidence type="ECO:0000259" key="1">
    <source>
        <dbReference type="Pfam" id="PF06527"/>
    </source>
</evidence>
<feature type="domain" description="TniQ" evidence="1">
    <location>
        <begin position="20"/>
        <end position="154"/>
    </location>
</feature>
<accession>A0ABV0GBS2</accession>
<keyword evidence="3" id="KW-1185">Reference proteome</keyword>
<gene>
    <name evidence="2" type="ORF">ABDJ40_06470</name>
</gene>
<evidence type="ECO:0000313" key="3">
    <source>
        <dbReference type="Proteomes" id="UP001462640"/>
    </source>
</evidence>
<name>A0ABV0GBS2_9BURK</name>
<dbReference type="Proteomes" id="UP001462640">
    <property type="component" value="Unassembled WGS sequence"/>
</dbReference>
<evidence type="ECO:0000313" key="2">
    <source>
        <dbReference type="EMBL" id="MEO3712409.1"/>
    </source>
</evidence>
<dbReference type="RefSeq" id="WP_347607732.1">
    <property type="nucleotide sequence ID" value="NZ_JBDPZC010000002.1"/>
</dbReference>